<protein>
    <submittedName>
        <fullName evidence="2">Glycoside hydrolase family 25 protein</fullName>
    </submittedName>
</protein>
<evidence type="ECO:0000313" key="3">
    <source>
        <dbReference type="Proteomes" id="UP001207605"/>
    </source>
</evidence>
<proteinExistence type="inferred from homology"/>
<organism evidence="2 3">
    <name type="scientific">Dorea ammoniilytica</name>
    <dbReference type="NCBI Taxonomy" id="2981788"/>
    <lineage>
        <taxon>Bacteria</taxon>
        <taxon>Bacillati</taxon>
        <taxon>Bacillota</taxon>
        <taxon>Clostridia</taxon>
        <taxon>Lachnospirales</taxon>
        <taxon>Lachnospiraceae</taxon>
        <taxon>Dorea</taxon>
    </lineage>
</organism>
<dbReference type="GO" id="GO:0016787">
    <property type="term" value="F:hydrolase activity"/>
    <property type="evidence" value="ECO:0007669"/>
    <property type="project" value="UniProtKB-KW"/>
</dbReference>
<dbReference type="SUPFAM" id="SSF51445">
    <property type="entry name" value="(Trans)glycosidases"/>
    <property type="match status" value="1"/>
</dbReference>
<dbReference type="RefSeq" id="WP_262581531.1">
    <property type="nucleotide sequence ID" value="NZ_JAOQJV010000007.1"/>
</dbReference>
<sequence length="290" mass="33345">MRKKREILILLTMLLTVALICGCSTKEEQNNEQKVEGVEIEEDTDTYRFVDVLGNEYEAELLDIPLIKQDLTRIEDQDGKKFYLDEDGETASRLGIDVSEYQPEVNWQQVKDYGVDFVIVRLGYRGYGEAGKLVEDSMFRSHVEGALTAGLDVGVYFFSQAVNQAEAEEEAQFVLERIRDYDIKGPVVYDTEEIKNDTARTDNLDGKAFTDHCITFCDAVKAAGYETMIYANMKWMAFTLDLTRLTDYEKWYADYEPLPQCPYEISMWQYTETGQVPGINGNVDMNLWFL</sequence>
<dbReference type="PANTHER" id="PTHR34135">
    <property type="entry name" value="LYSOZYME"/>
    <property type="match status" value="1"/>
</dbReference>
<gene>
    <name evidence="2" type="ORF">OCV65_07500</name>
</gene>
<dbReference type="EMBL" id="JAOQJV010000007">
    <property type="protein sequence ID" value="MCU6700075.1"/>
    <property type="molecule type" value="Genomic_DNA"/>
</dbReference>
<keyword evidence="2" id="KW-0378">Hydrolase</keyword>
<evidence type="ECO:0000313" key="2">
    <source>
        <dbReference type="EMBL" id="MCU6700075.1"/>
    </source>
</evidence>
<dbReference type="InterPro" id="IPR017853">
    <property type="entry name" value="GH"/>
</dbReference>
<accession>A0ABT2S747</accession>
<dbReference type="Gene3D" id="3.20.20.80">
    <property type="entry name" value="Glycosidases"/>
    <property type="match status" value="1"/>
</dbReference>
<dbReference type="CDD" id="cd06414">
    <property type="entry name" value="GH25_LytC-like"/>
    <property type="match status" value="1"/>
</dbReference>
<comment type="caution">
    <text evidence="2">The sequence shown here is derived from an EMBL/GenBank/DDBJ whole genome shotgun (WGS) entry which is preliminary data.</text>
</comment>
<reference evidence="2 3" key="1">
    <citation type="journal article" date="2021" name="ISME Commun">
        <title>Automated analysis of genomic sequences facilitates high-throughput and comprehensive description of bacteria.</title>
        <authorList>
            <person name="Hitch T.C.A."/>
        </authorList>
    </citation>
    <scope>NUCLEOTIDE SEQUENCE [LARGE SCALE GENOMIC DNA]</scope>
    <source>
        <strain evidence="2 3">Sanger_02</strain>
    </source>
</reference>
<name>A0ABT2S747_9FIRM</name>
<evidence type="ECO:0000256" key="1">
    <source>
        <dbReference type="ARBA" id="ARBA00010646"/>
    </source>
</evidence>
<dbReference type="InterPro" id="IPR002053">
    <property type="entry name" value="Glyco_hydro_25"/>
</dbReference>
<dbReference type="Pfam" id="PF01183">
    <property type="entry name" value="Glyco_hydro_25"/>
    <property type="match status" value="1"/>
</dbReference>
<dbReference type="PROSITE" id="PS51904">
    <property type="entry name" value="GLYCOSYL_HYDROL_F25_2"/>
    <property type="match status" value="1"/>
</dbReference>
<keyword evidence="3" id="KW-1185">Reference proteome</keyword>
<dbReference type="Proteomes" id="UP001207605">
    <property type="component" value="Unassembled WGS sequence"/>
</dbReference>
<dbReference type="PANTHER" id="PTHR34135:SF2">
    <property type="entry name" value="LYSOZYME"/>
    <property type="match status" value="1"/>
</dbReference>
<comment type="similarity">
    <text evidence="1">Belongs to the glycosyl hydrolase 25 family.</text>
</comment>
<dbReference type="PROSITE" id="PS51257">
    <property type="entry name" value="PROKAR_LIPOPROTEIN"/>
    <property type="match status" value="1"/>
</dbReference>